<evidence type="ECO:0000256" key="1">
    <source>
        <dbReference type="SAM" id="Coils"/>
    </source>
</evidence>
<sequence>MDEGNDEDTKSSICREAVALCKIEWTNQDISATLERSSEAKESTREIEDHVAYLEGLLAEANAQKEVCTSREKGLKRKLEGLKQKKTAQENHVQDIVERGNLESPRELNILGLGEKESELSEEETQVLQAIQDIRNFMEAGKLEEARTAEAALAAWVNSDDDLVFPDPTRILGAHHAKRAQFVRPYSICSSEDVEATLEYASERPEEVIPPLAGDAIMEFMMGMMGNPQKCPKPPHIKLQVLNEIRCFAMVLDKARKAARKQVAEDSDDDDEEEEDSDSEDEEDRRQRKLVGKRAISWNSIEVSIRKHQELKLKHNTMQLELPSDKSAPIARFNTEAHFRFASPTSLESTPDLTRAMVRCELRELSDDPTLSSSKEGTSSLTIPRPAVYEAWPEEFDRGRFHMDLDGDWIGRCGGKEVDCFPVPSPESDHGPDIPELRELREGPAGKDWYTGCIADSKRKLVWATNGTGDLHGFSCESTEKVASLSFGKQEKMKNRRFFGDGFFNICRVGNHIVGSGVTSNLSVWCIDQALENFASNGDKPMAPSRVRVEDASSKFECGEISWLGGSNILVGAAQIEEDGRYNPSLRQFDLEREAVVGLYCGLKGGMSIEKQHCFERFNSILLADSHFSYVFDVRTFKPSITLDTGHIEGQILGIPGPAAMTAFAFSQRNAENIQCWDLRMPASHAYSMWTGNNSVNGLFWHERTASLIASTSNLHHLHLRNIRSGERAARGEWYPESDADDDSDWPEEAVHDPGYFGNSKWCRDIGFSALIQYSFNSGKPVSSPSKE</sequence>
<proteinExistence type="predicted"/>
<keyword evidence="1" id="KW-0175">Coiled coil</keyword>
<keyword evidence="4" id="KW-1185">Reference proteome</keyword>
<name>A0A9N8EW67_9STRA</name>
<reference evidence="3" key="1">
    <citation type="submission" date="2020-06" db="EMBL/GenBank/DDBJ databases">
        <authorList>
            <consortium name="Plant Systems Biology data submission"/>
        </authorList>
    </citation>
    <scope>NUCLEOTIDE SEQUENCE</scope>
    <source>
        <strain evidence="3">D6</strain>
    </source>
</reference>
<evidence type="ECO:0000256" key="2">
    <source>
        <dbReference type="SAM" id="MobiDB-lite"/>
    </source>
</evidence>
<feature type="region of interest" description="Disordered" evidence="2">
    <location>
        <begin position="261"/>
        <end position="290"/>
    </location>
</feature>
<protein>
    <submittedName>
        <fullName evidence="3">Uncharacterized protein</fullName>
    </submittedName>
</protein>
<accession>A0A9N8EW67</accession>
<dbReference type="OrthoDB" id="55561at2759"/>
<dbReference type="InterPro" id="IPR036322">
    <property type="entry name" value="WD40_repeat_dom_sf"/>
</dbReference>
<feature type="compositionally biased region" description="Acidic residues" evidence="2">
    <location>
        <begin position="265"/>
        <end position="283"/>
    </location>
</feature>
<feature type="coiled-coil region" evidence="1">
    <location>
        <begin position="72"/>
        <end position="99"/>
    </location>
</feature>
<evidence type="ECO:0000313" key="4">
    <source>
        <dbReference type="Proteomes" id="UP001153069"/>
    </source>
</evidence>
<comment type="caution">
    <text evidence="3">The sequence shown here is derived from an EMBL/GenBank/DDBJ whole genome shotgun (WGS) entry which is preliminary data.</text>
</comment>
<dbReference type="EMBL" id="CAICTM010001866">
    <property type="protein sequence ID" value="CAB9526681.1"/>
    <property type="molecule type" value="Genomic_DNA"/>
</dbReference>
<dbReference type="SUPFAM" id="SSF50978">
    <property type="entry name" value="WD40 repeat-like"/>
    <property type="match status" value="1"/>
</dbReference>
<evidence type="ECO:0000313" key="3">
    <source>
        <dbReference type="EMBL" id="CAB9526681.1"/>
    </source>
</evidence>
<gene>
    <name evidence="3" type="ORF">SEMRO_1868_G302620.1</name>
</gene>
<organism evidence="3 4">
    <name type="scientific">Seminavis robusta</name>
    <dbReference type="NCBI Taxonomy" id="568900"/>
    <lineage>
        <taxon>Eukaryota</taxon>
        <taxon>Sar</taxon>
        <taxon>Stramenopiles</taxon>
        <taxon>Ochrophyta</taxon>
        <taxon>Bacillariophyta</taxon>
        <taxon>Bacillariophyceae</taxon>
        <taxon>Bacillariophycidae</taxon>
        <taxon>Naviculales</taxon>
        <taxon>Naviculaceae</taxon>
        <taxon>Seminavis</taxon>
    </lineage>
</organism>
<dbReference type="AlphaFoldDB" id="A0A9N8EW67"/>
<dbReference type="Proteomes" id="UP001153069">
    <property type="component" value="Unassembled WGS sequence"/>
</dbReference>